<accession>A0ABM1F332</accession>
<feature type="signal peptide" evidence="3">
    <location>
        <begin position="1"/>
        <end position="23"/>
    </location>
</feature>
<feature type="domain" description="Ig-like" evidence="4">
    <location>
        <begin position="224"/>
        <end position="326"/>
    </location>
</feature>
<dbReference type="Pfam" id="PF07679">
    <property type="entry name" value="I-set"/>
    <property type="match status" value="1"/>
</dbReference>
<feature type="domain" description="Ig-like" evidence="4">
    <location>
        <begin position="115"/>
        <end position="217"/>
    </location>
</feature>
<dbReference type="InterPro" id="IPR013783">
    <property type="entry name" value="Ig-like_fold"/>
</dbReference>
<dbReference type="Gene3D" id="2.60.40.10">
    <property type="entry name" value="Immunoglobulins"/>
    <property type="match status" value="4"/>
</dbReference>
<feature type="domain" description="Ig-like" evidence="4">
    <location>
        <begin position="40"/>
        <end position="107"/>
    </location>
</feature>
<dbReference type="CDD" id="cd00063">
    <property type="entry name" value="FN3"/>
    <property type="match status" value="1"/>
</dbReference>
<feature type="domain" description="Fibronectin type-III" evidence="5">
    <location>
        <begin position="335"/>
        <end position="432"/>
    </location>
</feature>
<feature type="chain" id="PRO_5047005579" evidence="3">
    <location>
        <begin position="24"/>
        <end position="457"/>
    </location>
</feature>
<proteinExistence type="predicted"/>
<evidence type="ECO:0000256" key="2">
    <source>
        <dbReference type="ARBA" id="ARBA00023157"/>
    </source>
</evidence>
<evidence type="ECO:0000313" key="6">
    <source>
        <dbReference type="Proteomes" id="UP000695022"/>
    </source>
</evidence>
<evidence type="ECO:0000256" key="1">
    <source>
        <dbReference type="ARBA" id="ARBA00022737"/>
    </source>
</evidence>
<gene>
    <name evidence="7" type="primary">LOC106818687</name>
</gene>
<dbReference type="InterPro" id="IPR003961">
    <property type="entry name" value="FN3_dom"/>
</dbReference>
<dbReference type="PROSITE" id="PS50835">
    <property type="entry name" value="IG_LIKE"/>
    <property type="match status" value="3"/>
</dbReference>
<dbReference type="InterPro" id="IPR007110">
    <property type="entry name" value="Ig-like_dom"/>
</dbReference>
<dbReference type="InterPro" id="IPR003599">
    <property type="entry name" value="Ig_sub"/>
</dbReference>
<dbReference type="Pfam" id="PF00041">
    <property type="entry name" value="fn3"/>
    <property type="match status" value="1"/>
</dbReference>
<keyword evidence="1" id="KW-0677">Repeat</keyword>
<name>A0ABM1F332_PRICU</name>
<reference evidence="7" key="1">
    <citation type="submission" date="2025-08" db="UniProtKB">
        <authorList>
            <consortium name="RefSeq"/>
        </authorList>
    </citation>
    <scope>IDENTIFICATION</scope>
</reference>
<dbReference type="InterPro" id="IPR003598">
    <property type="entry name" value="Ig_sub2"/>
</dbReference>
<dbReference type="PROSITE" id="PS50853">
    <property type="entry name" value="FN3"/>
    <property type="match status" value="1"/>
</dbReference>
<dbReference type="SMART" id="SM00409">
    <property type="entry name" value="IG"/>
    <property type="match status" value="3"/>
</dbReference>
<dbReference type="SMART" id="SM00408">
    <property type="entry name" value="IGc2"/>
    <property type="match status" value="3"/>
</dbReference>
<dbReference type="PANTHER" id="PTHR44170">
    <property type="entry name" value="PROTEIN SIDEKICK"/>
    <property type="match status" value="1"/>
</dbReference>
<dbReference type="InterPro" id="IPR036179">
    <property type="entry name" value="Ig-like_dom_sf"/>
</dbReference>
<evidence type="ECO:0000259" key="4">
    <source>
        <dbReference type="PROSITE" id="PS50835"/>
    </source>
</evidence>
<dbReference type="PANTHER" id="PTHR44170:SF6">
    <property type="entry name" value="CONTACTIN"/>
    <property type="match status" value="1"/>
</dbReference>
<keyword evidence="3" id="KW-0732">Signal</keyword>
<dbReference type="RefSeq" id="XP_014678853.1">
    <property type="nucleotide sequence ID" value="XM_014823367.1"/>
</dbReference>
<evidence type="ECO:0000313" key="7">
    <source>
        <dbReference type="RefSeq" id="XP_014678853.1"/>
    </source>
</evidence>
<evidence type="ECO:0000259" key="5">
    <source>
        <dbReference type="PROSITE" id="PS50853"/>
    </source>
</evidence>
<dbReference type="SMART" id="SM00060">
    <property type="entry name" value="FN3"/>
    <property type="match status" value="1"/>
</dbReference>
<evidence type="ECO:0000256" key="3">
    <source>
        <dbReference type="SAM" id="SignalP"/>
    </source>
</evidence>
<dbReference type="Pfam" id="PF13927">
    <property type="entry name" value="Ig_3"/>
    <property type="match status" value="1"/>
</dbReference>
<dbReference type="Proteomes" id="UP000695022">
    <property type="component" value="Unplaced"/>
</dbReference>
<protein>
    <submittedName>
        <fullName evidence="7">Neural cell adhesion molecule 1-like</fullName>
    </submittedName>
</protein>
<dbReference type="InterPro" id="IPR013098">
    <property type="entry name" value="Ig_I-set"/>
</dbReference>
<dbReference type="InterPro" id="IPR036116">
    <property type="entry name" value="FN3_sf"/>
</dbReference>
<organism evidence="6 7">
    <name type="scientific">Priapulus caudatus</name>
    <name type="common">Priapulid worm</name>
    <dbReference type="NCBI Taxonomy" id="37621"/>
    <lineage>
        <taxon>Eukaryota</taxon>
        <taxon>Metazoa</taxon>
        <taxon>Ecdysozoa</taxon>
        <taxon>Scalidophora</taxon>
        <taxon>Priapulida</taxon>
        <taxon>Priapulimorpha</taxon>
        <taxon>Priapulimorphida</taxon>
        <taxon>Priapulidae</taxon>
        <taxon>Priapulus</taxon>
    </lineage>
</organism>
<sequence length="457" mass="50232">MCQWNRLLFALGIITLSLVGTWASRLTLGITESVLTKEVGETVVVKCKPDKEDAVVTDVSWTIDGAPIPQGQEHRRRVEEEPWNNCDTCKMLVIDQVEVSDEGEYECKGVVDGSPRSASFTLFAQRVIKVINAPTTQSFQEGMDALVKCEVSYEPDQPIVEWFDNGQGKISNDGEKVFASDKGLTIKNISRTDEKTYTCQARTTGSGGLAIERIPISVVVNYPPKFAVREKAIKSWIGATVALHCKAEAKPAAEYMWLVGPDVLHLKDWERETGKVFEVMTNATDKSSTLKFRVDQLKDFTYYYCNAENKVSIESPNAKPDEQKIHLLEVHPPDQPVDVKEDQVSSNTVRLQVTRPLNDGGIALTGYKVKYRERSEQQEGMWSAAKAYPVGDTVKIEHLNPSTQYEFEVSAENAAGISGALSVIVRTTAGPGGSTQAAGSLAASALLLAAFTLTACW</sequence>
<dbReference type="GeneID" id="106818687"/>
<dbReference type="SUPFAM" id="SSF48726">
    <property type="entry name" value="Immunoglobulin"/>
    <property type="match status" value="3"/>
</dbReference>
<keyword evidence="6" id="KW-1185">Reference proteome</keyword>
<dbReference type="CDD" id="cd00096">
    <property type="entry name" value="Ig"/>
    <property type="match status" value="1"/>
</dbReference>
<dbReference type="SUPFAM" id="SSF49265">
    <property type="entry name" value="Fibronectin type III"/>
    <property type="match status" value="1"/>
</dbReference>
<keyword evidence="2" id="KW-1015">Disulfide bond</keyword>